<dbReference type="PANTHER" id="PTHR42948">
    <property type="entry name" value="TRANSPORTER"/>
    <property type="match status" value="1"/>
</dbReference>
<feature type="transmembrane region" description="Helical" evidence="6">
    <location>
        <begin position="42"/>
        <end position="60"/>
    </location>
</feature>
<reference evidence="7" key="1">
    <citation type="journal article" date="2022" name="Cell">
        <title>Design, construction, and in vivo augmentation of a complex gut microbiome.</title>
        <authorList>
            <person name="Cheng A.G."/>
            <person name="Ho P.Y."/>
            <person name="Aranda-Diaz A."/>
            <person name="Jain S."/>
            <person name="Yu F.B."/>
            <person name="Meng X."/>
            <person name="Wang M."/>
            <person name="Iakiviak M."/>
            <person name="Nagashima K."/>
            <person name="Zhao A."/>
            <person name="Murugkar P."/>
            <person name="Patil A."/>
            <person name="Atabakhsh K."/>
            <person name="Weakley A."/>
            <person name="Yan J."/>
            <person name="Brumbaugh A.R."/>
            <person name="Higginbottom S."/>
            <person name="Dimas A."/>
            <person name="Shiver A.L."/>
            <person name="Deutschbauer A."/>
            <person name="Neff N."/>
            <person name="Sonnenburg J.L."/>
            <person name="Huang K.C."/>
            <person name="Fischbach M.A."/>
        </authorList>
    </citation>
    <scope>NUCLEOTIDE SEQUENCE</scope>
    <source>
        <strain evidence="7">DSM 19829</strain>
    </source>
</reference>
<feature type="transmembrane region" description="Helical" evidence="6">
    <location>
        <begin position="217"/>
        <end position="241"/>
    </location>
</feature>
<keyword evidence="8" id="KW-1185">Reference proteome</keyword>
<feature type="transmembrane region" description="Helical" evidence="6">
    <location>
        <begin position="370"/>
        <end position="391"/>
    </location>
</feature>
<dbReference type="EMBL" id="CP102290">
    <property type="protein sequence ID" value="UWP59542.1"/>
    <property type="molecule type" value="Genomic_DNA"/>
</dbReference>
<dbReference type="SUPFAM" id="SSF161070">
    <property type="entry name" value="SNF-like"/>
    <property type="match status" value="1"/>
</dbReference>
<evidence type="ECO:0000313" key="8">
    <source>
        <dbReference type="Proteomes" id="UP001060164"/>
    </source>
</evidence>
<comment type="subcellular location">
    <subcellularLocation>
        <location evidence="1">Membrane</location>
        <topology evidence="1">Multi-pass membrane protein</topology>
    </subcellularLocation>
</comment>
<feature type="transmembrane region" description="Helical" evidence="6">
    <location>
        <begin position="12"/>
        <end position="30"/>
    </location>
</feature>
<feature type="transmembrane region" description="Helical" evidence="6">
    <location>
        <begin position="146"/>
        <end position="164"/>
    </location>
</feature>
<dbReference type="InterPro" id="IPR000175">
    <property type="entry name" value="Na/ntran_symport"/>
</dbReference>
<evidence type="ECO:0000256" key="2">
    <source>
        <dbReference type="ARBA" id="ARBA00022448"/>
    </source>
</evidence>
<proteinExistence type="predicted"/>
<dbReference type="InterPro" id="IPR037272">
    <property type="entry name" value="SNS_sf"/>
</dbReference>
<feature type="transmembrane region" description="Helical" evidence="6">
    <location>
        <begin position="342"/>
        <end position="358"/>
    </location>
</feature>
<keyword evidence="4 6" id="KW-1133">Transmembrane helix</keyword>
<dbReference type="PRINTS" id="PR00176">
    <property type="entry name" value="NANEUSMPORT"/>
</dbReference>
<organism evidence="7 8">
    <name type="scientific">Ruminococcus gauvreauii</name>
    <dbReference type="NCBI Taxonomy" id="438033"/>
    <lineage>
        <taxon>Bacteria</taxon>
        <taxon>Bacillati</taxon>
        <taxon>Bacillota</taxon>
        <taxon>Clostridia</taxon>
        <taxon>Eubacteriales</taxon>
        <taxon>Oscillospiraceae</taxon>
        <taxon>Ruminococcus</taxon>
    </lineage>
</organism>
<name>A0ABY5VGZ7_9FIRM</name>
<keyword evidence="3 6" id="KW-0812">Transmembrane</keyword>
<feature type="transmembrane region" description="Helical" evidence="6">
    <location>
        <begin position="176"/>
        <end position="197"/>
    </location>
</feature>
<feature type="transmembrane region" description="Helical" evidence="6">
    <location>
        <begin position="418"/>
        <end position="437"/>
    </location>
</feature>
<evidence type="ECO:0000256" key="4">
    <source>
        <dbReference type="ARBA" id="ARBA00022989"/>
    </source>
</evidence>
<feature type="transmembrane region" description="Helical" evidence="6">
    <location>
        <begin position="92"/>
        <end position="116"/>
    </location>
</feature>
<accession>A0ABY5VGZ7</accession>
<keyword evidence="5 6" id="KW-0472">Membrane</keyword>
<gene>
    <name evidence="7" type="ORF">NQ502_00290</name>
</gene>
<dbReference type="Proteomes" id="UP001060164">
    <property type="component" value="Chromosome"/>
</dbReference>
<evidence type="ECO:0000256" key="1">
    <source>
        <dbReference type="ARBA" id="ARBA00004141"/>
    </source>
</evidence>
<dbReference type="RefSeq" id="WP_028527872.1">
    <property type="nucleotide sequence ID" value="NZ_CABLBR010000005.1"/>
</dbReference>
<evidence type="ECO:0000256" key="6">
    <source>
        <dbReference type="SAM" id="Phobius"/>
    </source>
</evidence>
<dbReference type="NCBIfam" id="NF037979">
    <property type="entry name" value="Na_transp"/>
    <property type="match status" value="1"/>
</dbReference>
<feature type="transmembrane region" description="Helical" evidence="6">
    <location>
        <begin position="253"/>
        <end position="279"/>
    </location>
</feature>
<evidence type="ECO:0000313" key="7">
    <source>
        <dbReference type="EMBL" id="UWP59542.1"/>
    </source>
</evidence>
<dbReference type="PANTHER" id="PTHR42948:SF1">
    <property type="entry name" value="TRANSPORTER"/>
    <property type="match status" value="1"/>
</dbReference>
<dbReference type="PROSITE" id="PS50267">
    <property type="entry name" value="NA_NEUROTRAN_SYMP_3"/>
    <property type="match status" value="1"/>
</dbReference>
<sequence length="438" mass="47097">MKNEKTNTFNSRIGFILASVGSAIGMGNIWMFPYRLGQNGGAAFLIPYFLFVALFGYVGLSGEFALGRLTGTGPVGSYDYAMKSRGKRGGKILGAIPLLGSFGIAIGYSVIVGWVLRSIFGSATNAINTSGSEAYFAQATGTLGSVPWHLIVILLTAFILMRGVTRGIEKINKIMMPAFFVLFFIIAVRVAFLSGSSEGYQYLFIPDWSALLKVNTWVMAMGQAFFSLSITGSGMIIYGSYLSKSENIIHSSLMTAVLDTCSALLAGLAIIPAVFAFGMDPTSGPPLMFITLPKVFAQIPFGSVIAVLFFVSCLFAGITSLMNMFEVCAEAVQKLLRVKRNVSVAIVSAIIFGIGLFIEAESRLGSWMDAITIYVVPFGALLGAVMIYWVLGKREIHTELNLGAAKPVGKFFEFVSKYIYVILAVVVFILGILYGGIG</sequence>
<keyword evidence="2" id="KW-0813">Transport</keyword>
<dbReference type="Pfam" id="PF00209">
    <property type="entry name" value="SNF"/>
    <property type="match status" value="2"/>
</dbReference>
<evidence type="ECO:0000256" key="5">
    <source>
        <dbReference type="ARBA" id="ARBA00023136"/>
    </source>
</evidence>
<protein>
    <submittedName>
        <fullName evidence="7">Sodium-dependent transporter</fullName>
    </submittedName>
</protein>
<dbReference type="CDD" id="cd10336">
    <property type="entry name" value="SLC6sbd_Tyt1-Like"/>
    <property type="match status" value="1"/>
</dbReference>
<dbReference type="InterPro" id="IPR047218">
    <property type="entry name" value="YocR/YhdH-like"/>
</dbReference>
<evidence type="ECO:0000256" key="3">
    <source>
        <dbReference type="ARBA" id="ARBA00022692"/>
    </source>
</evidence>
<feature type="transmembrane region" description="Helical" evidence="6">
    <location>
        <begin position="299"/>
        <end position="321"/>
    </location>
</feature>